<proteinExistence type="predicted"/>
<name>A0AAU9EAB9_9BACT</name>
<feature type="region of interest" description="Disordered" evidence="1">
    <location>
        <begin position="120"/>
        <end position="141"/>
    </location>
</feature>
<dbReference type="InterPro" id="IPR009562">
    <property type="entry name" value="DUF1178"/>
</dbReference>
<protein>
    <recommendedName>
        <fullName evidence="4">DUF1178 domain-containing protein</fullName>
    </recommendedName>
</protein>
<dbReference type="RefSeq" id="WP_338605759.1">
    <property type="nucleotide sequence ID" value="NZ_AP028679.1"/>
</dbReference>
<evidence type="ECO:0000313" key="3">
    <source>
        <dbReference type="Proteomes" id="UP001366166"/>
    </source>
</evidence>
<evidence type="ECO:0000313" key="2">
    <source>
        <dbReference type="EMBL" id="BEQ14033.1"/>
    </source>
</evidence>
<evidence type="ECO:0000256" key="1">
    <source>
        <dbReference type="SAM" id="MobiDB-lite"/>
    </source>
</evidence>
<gene>
    <name evidence="2" type="ORF">FAK_10990</name>
</gene>
<dbReference type="AlphaFoldDB" id="A0AAU9EAB9"/>
<evidence type="ECO:0008006" key="4">
    <source>
        <dbReference type="Google" id="ProtNLM"/>
    </source>
</evidence>
<dbReference type="PIRSF" id="PIRSF032131">
    <property type="entry name" value="UCP032131"/>
    <property type="match status" value="1"/>
</dbReference>
<accession>A0AAU9EAB9</accession>
<dbReference type="EMBL" id="AP028679">
    <property type="protein sequence ID" value="BEQ14033.1"/>
    <property type="molecule type" value="Genomic_DNA"/>
</dbReference>
<dbReference type="Pfam" id="PF06676">
    <property type="entry name" value="DUF1178"/>
    <property type="match status" value="1"/>
</dbReference>
<keyword evidence="3" id="KW-1185">Reference proteome</keyword>
<dbReference type="Proteomes" id="UP001366166">
    <property type="component" value="Chromosome"/>
</dbReference>
<dbReference type="KEGG" id="dmp:FAK_10990"/>
<organism evidence="2 3">
    <name type="scientific">Desulfoferula mesophila</name>
    <dbReference type="NCBI Taxonomy" id="3058419"/>
    <lineage>
        <taxon>Bacteria</taxon>
        <taxon>Pseudomonadati</taxon>
        <taxon>Thermodesulfobacteriota</taxon>
        <taxon>Desulfarculia</taxon>
        <taxon>Desulfarculales</taxon>
        <taxon>Desulfarculaceae</taxon>
        <taxon>Desulfoferula</taxon>
    </lineage>
</organism>
<reference evidence="3" key="1">
    <citation type="journal article" date="2023" name="Arch. Microbiol.">
        <title>Desulfoferula mesophilus gen. nov. sp. nov., a mesophilic sulfate-reducing bacterium isolated from a brackish lake sediment.</title>
        <authorList>
            <person name="Watanabe T."/>
            <person name="Yabe T."/>
            <person name="Tsuji J.M."/>
            <person name="Fukui M."/>
        </authorList>
    </citation>
    <scope>NUCLEOTIDE SEQUENCE [LARGE SCALE GENOMIC DNA]</scope>
    <source>
        <strain evidence="3">12FAK</strain>
    </source>
</reference>
<sequence>MIVFDLQCDQGHSFEGWFDDLKDLQQQIKKGLVSCPVCGGSQVRRVPSSFGIAKSRGVTDQEKAAQLLGRSLKRYIQENFEDVGPQFAKEALKIHYGASEARNIRGVSTDEEEKMLQEEGVDFFKLGAPQPAPSERDEDED</sequence>